<dbReference type="InterPro" id="IPR036465">
    <property type="entry name" value="vWFA_dom_sf"/>
</dbReference>
<feature type="domain" description="VWA-like" evidence="2">
    <location>
        <begin position="128"/>
        <end position="242"/>
    </location>
</feature>
<sequence>QGPCTCSSGGSGGSGGSGNGLPDLFDEVFDAPLNAGPEADSMADEIIRETIRDRLNAGVSIDKLRGLYAGGLEGYINDLTSPPITDWRHVLSRFASTLADAQTRMTLKRPDRRGLSPFGRRKEYLPSLVICVDTSGSVSDDMLSKFFSQIAFLGMQLSEIEVVIADAKVHEHFTYRKGLEERLKRSAFGRGGTDFDPAIQYINKNLTHCDGAVYLTDGYCPVPETRCRLPIIWLVTDAEDFEGRPKVMCPLGKDA</sequence>
<feature type="non-terminal residue" evidence="3">
    <location>
        <position position="1"/>
    </location>
</feature>
<feature type="compositionally biased region" description="Gly residues" evidence="1">
    <location>
        <begin position="9"/>
        <end position="19"/>
    </location>
</feature>
<name>A0A0F9D7I6_9ZZZZ</name>
<evidence type="ECO:0000259" key="2">
    <source>
        <dbReference type="Pfam" id="PF09967"/>
    </source>
</evidence>
<dbReference type="AlphaFoldDB" id="A0A0F9D7I6"/>
<proteinExistence type="predicted"/>
<dbReference type="EMBL" id="LAZR01030070">
    <property type="protein sequence ID" value="KKL57713.1"/>
    <property type="molecule type" value="Genomic_DNA"/>
</dbReference>
<protein>
    <recommendedName>
        <fullName evidence="2">VWA-like domain-containing protein</fullName>
    </recommendedName>
</protein>
<dbReference type="SUPFAM" id="SSF53300">
    <property type="entry name" value="vWA-like"/>
    <property type="match status" value="1"/>
</dbReference>
<organism evidence="3">
    <name type="scientific">marine sediment metagenome</name>
    <dbReference type="NCBI Taxonomy" id="412755"/>
    <lineage>
        <taxon>unclassified sequences</taxon>
        <taxon>metagenomes</taxon>
        <taxon>ecological metagenomes</taxon>
    </lineage>
</organism>
<feature type="region of interest" description="Disordered" evidence="1">
    <location>
        <begin position="1"/>
        <end position="21"/>
    </location>
</feature>
<gene>
    <name evidence="3" type="ORF">LCGC14_2232630</name>
</gene>
<evidence type="ECO:0000313" key="3">
    <source>
        <dbReference type="EMBL" id="KKL57713.1"/>
    </source>
</evidence>
<reference evidence="3" key="1">
    <citation type="journal article" date="2015" name="Nature">
        <title>Complex archaea that bridge the gap between prokaryotes and eukaryotes.</title>
        <authorList>
            <person name="Spang A."/>
            <person name="Saw J.H."/>
            <person name="Jorgensen S.L."/>
            <person name="Zaremba-Niedzwiedzka K."/>
            <person name="Martijn J."/>
            <person name="Lind A.E."/>
            <person name="van Eijk R."/>
            <person name="Schleper C."/>
            <person name="Guy L."/>
            <person name="Ettema T.J."/>
        </authorList>
    </citation>
    <scope>NUCLEOTIDE SEQUENCE</scope>
</reference>
<dbReference type="PANTHER" id="PTHR38730">
    <property type="entry name" value="SLL7028 PROTEIN"/>
    <property type="match status" value="1"/>
</dbReference>
<dbReference type="InterPro" id="IPR018698">
    <property type="entry name" value="VWA-like_dom"/>
</dbReference>
<comment type="caution">
    <text evidence="3">The sequence shown here is derived from an EMBL/GenBank/DDBJ whole genome shotgun (WGS) entry which is preliminary data.</text>
</comment>
<dbReference type="Pfam" id="PF09967">
    <property type="entry name" value="DUF2201"/>
    <property type="match status" value="1"/>
</dbReference>
<accession>A0A0F9D7I6</accession>
<dbReference type="PANTHER" id="PTHR38730:SF1">
    <property type="entry name" value="SLL7028 PROTEIN"/>
    <property type="match status" value="1"/>
</dbReference>
<evidence type="ECO:0000256" key="1">
    <source>
        <dbReference type="SAM" id="MobiDB-lite"/>
    </source>
</evidence>